<evidence type="ECO:0000256" key="3">
    <source>
        <dbReference type="ARBA" id="ARBA00012856"/>
    </source>
</evidence>
<dbReference type="PRINTS" id="PR00070">
    <property type="entry name" value="DHFR"/>
</dbReference>
<evidence type="ECO:0000313" key="10">
    <source>
        <dbReference type="Proteomes" id="UP000005254"/>
    </source>
</evidence>
<dbReference type="EMBL" id="CP003772">
    <property type="protein sequence ID" value="AFQ04050.1"/>
    <property type="molecule type" value="Genomic_DNA"/>
</dbReference>
<reference evidence="9 10" key="1">
    <citation type="journal article" date="2012" name="J. Bacteriol.">
        <title>Draft Genome Sequences of Four Axenic Mycoplasma genitalium Strains Isolated from Denmark, Japan, and Australia.</title>
        <authorList>
            <person name="McGowin C.L."/>
            <person name="Ma L."/>
            <person name="Jensen J.S."/>
            <person name="Mancuso M.M."/>
            <person name="Hamasuna R."/>
            <person name="Adegboye D."/>
            <person name="Martin D.H."/>
        </authorList>
    </citation>
    <scope>NUCLEOTIDE SEQUENCE [LARGE SCALE GENOMIC DNA]</scope>
    <source>
        <strain evidence="9 10">M6320</strain>
    </source>
</reference>
<dbReference type="InterPro" id="IPR012259">
    <property type="entry name" value="DHFR"/>
</dbReference>
<dbReference type="PANTHER" id="PTHR48069">
    <property type="entry name" value="DIHYDROFOLATE REDUCTASE"/>
    <property type="match status" value="1"/>
</dbReference>
<keyword evidence="4" id="KW-0554">One-carbon metabolism</keyword>
<dbReference type="CDD" id="cd00209">
    <property type="entry name" value="DHFR"/>
    <property type="match status" value="1"/>
</dbReference>
<feature type="domain" description="DHFR" evidence="8">
    <location>
        <begin position="1"/>
        <end position="160"/>
    </location>
</feature>
<dbReference type="InterPro" id="IPR024072">
    <property type="entry name" value="DHFR-like_dom_sf"/>
</dbReference>
<accession>A0ABC7ZIK3</accession>
<evidence type="ECO:0000256" key="5">
    <source>
        <dbReference type="ARBA" id="ARBA00022857"/>
    </source>
</evidence>
<comment type="similarity">
    <text evidence="2 7">Belongs to the dihydrofolate reductase family.</text>
</comment>
<dbReference type="Proteomes" id="UP000005254">
    <property type="component" value="Chromosome"/>
</dbReference>
<evidence type="ECO:0000256" key="4">
    <source>
        <dbReference type="ARBA" id="ARBA00022563"/>
    </source>
</evidence>
<keyword evidence="6" id="KW-0560">Oxidoreductase</keyword>
<evidence type="ECO:0000259" key="8">
    <source>
        <dbReference type="PROSITE" id="PS51330"/>
    </source>
</evidence>
<protein>
    <recommendedName>
        <fullName evidence="3">dihydrofolate reductase</fullName>
        <ecNumber evidence="3">1.5.1.3</ecNumber>
    </recommendedName>
</protein>
<comment type="pathway">
    <text evidence="1">Cofactor biosynthesis; tetrahydrofolate biosynthesis; 5,6,7,8-tetrahydrofolate from 7,8-dihydrofolate: step 1/1.</text>
</comment>
<evidence type="ECO:0000313" key="9">
    <source>
        <dbReference type="EMBL" id="AFQ04050.1"/>
    </source>
</evidence>
<dbReference type="RefSeq" id="WP_009885765.1">
    <property type="nucleotide sequence ID" value="NC_018497.1"/>
</dbReference>
<dbReference type="GO" id="GO:0004146">
    <property type="term" value="F:dihydrofolate reductase activity"/>
    <property type="evidence" value="ECO:0007669"/>
    <property type="project" value="UniProtKB-EC"/>
</dbReference>
<dbReference type="AlphaFoldDB" id="A0ABC7ZIK3"/>
<dbReference type="Pfam" id="PF00186">
    <property type="entry name" value="DHFR_1"/>
    <property type="match status" value="1"/>
</dbReference>
<evidence type="ECO:0000256" key="1">
    <source>
        <dbReference type="ARBA" id="ARBA00004903"/>
    </source>
</evidence>
<evidence type="ECO:0000256" key="7">
    <source>
        <dbReference type="RuleBase" id="RU004474"/>
    </source>
</evidence>
<name>A0ABC7ZIK3_MYCGT</name>
<dbReference type="InterPro" id="IPR017925">
    <property type="entry name" value="DHFR_CS"/>
</dbReference>
<dbReference type="GO" id="GO:0006730">
    <property type="term" value="P:one-carbon metabolic process"/>
    <property type="evidence" value="ECO:0007669"/>
    <property type="project" value="UniProtKB-KW"/>
</dbReference>
<dbReference type="PROSITE" id="PS51330">
    <property type="entry name" value="DHFR_2"/>
    <property type="match status" value="1"/>
</dbReference>
<dbReference type="EC" id="1.5.1.3" evidence="3"/>
<dbReference type="KEGG" id="mgx:CM1_01365"/>
<organism evidence="9 10">
    <name type="scientific">Mycoplasmoides genitalium M6320</name>
    <dbReference type="NCBI Taxonomy" id="662945"/>
    <lineage>
        <taxon>Bacteria</taxon>
        <taxon>Bacillati</taxon>
        <taxon>Mycoplasmatota</taxon>
        <taxon>Mycoplasmoidales</taxon>
        <taxon>Mycoplasmoidaceae</taxon>
        <taxon>Mycoplasmoides</taxon>
    </lineage>
</organism>
<dbReference type="InterPro" id="IPR001796">
    <property type="entry name" value="DHFR_dom"/>
</dbReference>
<evidence type="ECO:0000256" key="6">
    <source>
        <dbReference type="ARBA" id="ARBA00023002"/>
    </source>
</evidence>
<sequence length="160" mass="18966">MLIAIWAMTQEGLIGNNNTLPWMIKQELAHFKKTTLFQALLMGRKTYESLPKVFEKRTIFLLSKDQNYRFEEKGSEVKVINDFWPLIKSYQANKEKDLFICGGKSVYEQTINECDQLIVSIIKKKYKGDQFLKVDLSKFVLNEVVEFEEFNVNYYRKKQQ</sequence>
<dbReference type="Gene3D" id="3.40.430.10">
    <property type="entry name" value="Dihydrofolate Reductase, subunit A"/>
    <property type="match status" value="1"/>
</dbReference>
<dbReference type="PROSITE" id="PS00075">
    <property type="entry name" value="DHFR_1"/>
    <property type="match status" value="1"/>
</dbReference>
<dbReference type="SMR" id="A0ABC7ZIK3"/>
<evidence type="ECO:0000256" key="2">
    <source>
        <dbReference type="ARBA" id="ARBA00009539"/>
    </source>
</evidence>
<dbReference type="PANTHER" id="PTHR48069:SF3">
    <property type="entry name" value="DIHYDROFOLATE REDUCTASE"/>
    <property type="match status" value="1"/>
</dbReference>
<proteinExistence type="inferred from homology"/>
<dbReference type="GeneID" id="99647084"/>
<keyword evidence="5" id="KW-0521">NADP</keyword>
<dbReference type="SUPFAM" id="SSF53597">
    <property type="entry name" value="Dihydrofolate reductase-like"/>
    <property type="match status" value="1"/>
</dbReference>
<gene>
    <name evidence="9" type="ORF">CM1_01365</name>
</gene>